<feature type="domain" description="Haem-binding" evidence="2">
    <location>
        <begin position="17"/>
        <end position="146"/>
    </location>
</feature>
<dbReference type="Pfam" id="PF14376">
    <property type="entry name" value="Haem_bd"/>
    <property type="match status" value="1"/>
</dbReference>
<keyword evidence="1" id="KW-0812">Transmembrane</keyword>
<keyword evidence="1" id="KW-0472">Membrane</keyword>
<keyword evidence="4" id="KW-1185">Reference proteome</keyword>
<reference evidence="3 4" key="1">
    <citation type="journal article" date="2018" name="Int. J. Syst. Evol. Microbiol.">
        <title>Flavobacterium chryseum sp. nov. and Flavobacterium psychroterrae sp. nov., novel environmental bacteria isolated from Antarctica.</title>
        <authorList>
            <person name="Kralova S."/>
            <person name="Svec P."/>
            <person name="Busse H.J."/>
            <person name="Stankova E."/>
            <person name="Vaczi P."/>
            <person name="Sedlacek I."/>
        </authorList>
    </citation>
    <scope>NUCLEOTIDE SEQUENCE [LARGE SCALE GENOMIC DNA]</scope>
    <source>
        <strain evidence="3 4">CCM 8827</strain>
    </source>
</reference>
<dbReference type="InterPro" id="IPR032033">
    <property type="entry name" value="Cytochrome_P460"/>
</dbReference>
<keyword evidence="1" id="KW-1133">Transmembrane helix</keyword>
<feature type="transmembrane region" description="Helical" evidence="1">
    <location>
        <begin position="9"/>
        <end position="27"/>
    </location>
</feature>
<dbReference type="CDD" id="cd20753">
    <property type="entry name" value="cyt_P460_Mc-like"/>
    <property type="match status" value="1"/>
</dbReference>
<dbReference type="InterPro" id="IPR025992">
    <property type="entry name" value="Haem-bd"/>
</dbReference>
<dbReference type="Proteomes" id="UP000722625">
    <property type="component" value="Unassembled WGS sequence"/>
</dbReference>
<evidence type="ECO:0000313" key="4">
    <source>
        <dbReference type="Proteomes" id="UP000722625"/>
    </source>
</evidence>
<comment type="caution">
    <text evidence="3">The sequence shown here is derived from an EMBL/GenBank/DDBJ whole genome shotgun (WGS) entry which is preliminary data.</text>
</comment>
<name>A0ABS5PEA0_9FLAO</name>
<protein>
    <submittedName>
        <fullName evidence="3">Heme-binding domain-containing protein</fullName>
    </submittedName>
</protein>
<organism evidence="3 4">
    <name type="scientific">Flavobacterium psychroterrae</name>
    <dbReference type="NCBI Taxonomy" id="2133767"/>
    <lineage>
        <taxon>Bacteria</taxon>
        <taxon>Pseudomonadati</taxon>
        <taxon>Bacteroidota</taxon>
        <taxon>Flavobacteriia</taxon>
        <taxon>Flavobacteriales</taxon>
        <taxon>Flavobacteriaceae</taxon>
        <taxon>Flavobacterium</taxon>
    </lineage>
</organism>
<dbReference type="EMBL" id="JAGYVZ010000016">
    <property type="protein sequence ID" value="MBS7232623.1"/>
    <property type="molecule type" value="Genomic_DNA"/>
</dbReference>
<dbReference type="Gene3D" id="3.50.70.20">
    <property type="entry name" value="Cytochrome P460"/>
    <property type="match status" value="1"/>
</dbReference>
<evidence type="ECO:0000256" key="1">
    <source>
        <dbReference type="SAM" id="Phobius"/>
    </source>
</evidence>
<dbReference type="InterPro" id="IPR038142">
    <property type="entry name" value="Cytochrome_P460_sp"/>
</dbReference>
<dbReference type="Pfam" id="PF16694">
    <property type="entry name" value="Cytochrome_P460"/>
    <property type="match status" value="1"/>
</dbReference>
<evidence type="ECO:0000259" key="2">
    <source>
        <dbReference type="SMART" id="SM01235"/>
    </source>
</evidence>
<gene>
    <name evidence="3" type="ORF">KHA90_16515</name>
</gene>
<dbReference type="RefSeq" id="WP_213303019.1">
    <property type="nucleotide sequence ID" value="NZ_JAGYVZ010000016.1"/>
</dbReference>
<evidence type="ECO:0000313" key="3">
    <source>
        <dbReference type="EMBL" id="MBS7232623.1"/>
    </source>
</evidence>
<dbReference type="SMART" id="SM01235">
    <property type="entry name" value="Haem_bd"/>
    <property type="match status" value="1"/>
</dbReference>
<accession>A0ABS5PEA0</accession>
<proteinExistence type="predicted"/>
<sequence>MKASSKRKLLPVIALFIIVFIGIQFIGEKVDHPAVTGEIKAPKEVKQILERSCYSCHSNETHLEWFDEIAPASWLVQSHVKHARLGMNFSQWDTMTEIEKKGKLWQLYNFVAADHMPKKSYLAVHPDAKIEKKDLDVLRNYVLSLTSSKINDTSKINSFNKQYKELISQNASKEIPKAPNGIPFIADYKNWQIISTSERFDSGTMRIIYGNPAAIKAVKDKQTNPWPDGVIMAKIVWTQLKDEFGEIKPGEYKYIQYMIKDKRKYEKTQGWGFARFDNLDNKPFGKEDFEYSCINCHMVVKDQDYVFTRPIKQ</sequence>